<evidence type="ECO:0000256" key="6">
    <source>
        <dbReference type="PROSITE-ProRule" id="PRU00175"/>
    </source>
</evidence>
<dbReference type="InterPro" id="IPR001841">
    <property type="entry name" value="Znf_RING"/>
</dbReference>
<dbReference type="GO" id="GO:0051726">
    <property type="term" value="P:regulation of cell cycle"/>
    <property type="evidence" value="ECO:0007669"/>
    <property type="project" value="TreeGrafter"/>
</dbReference>
<feature type="domain" description="RING-type" evidence="8">
    <location>
        <begin position="915"/>
        <end position="950"/>
    </location>
</feature>
<feature type="compositionally biased region" description="Polar residues" evidence="7">
    <location>
        <begin position="297"/>
        <end position="307"/>
    </location>
</feature>
<evidence type="ECO:0000313" key="9">
    <source>
        <dbReference type="EMBL" id="CAB3225593.1"/>
    </source>
</evidence>
<keyword evidence="5" id="KW-0862">Zinc</keyword>
<feature type="compositionally biased region" description="Basic and acidic residues" evidence="7">
    <location>
        <begin position="308"/>
        <end position="317"/>
    </location>
</feature>
<evidence type="ECO:0000256" key="1">
    <source>
        <dbReference type="ARBA" id="ARBA00006672"/>
    </source>
</evidence>
<evidence type="ECO:0000256" key="7">
    <source>
        <dbReference type="SAM" id="MobiDB-lite"/>
    </source>
</evidence>
<evidence type="ECO:0000259" key="8">
    <source>
        <dbReference type="PROSITE" id="PS50089"/>
    </source>
</evidence>
<proteinExistence type="evidence at transcript level"/>
<keyword evidence="4 6" id="KW-0863">Zinc-finger</keyword>
<dbReference type="FunFam" id="1.10.1170.10:FF:000003">
    <property type="entry name" value="E3 ubiquitin-protein ligase XIAP"/>
    <property type="match status" value="1"/>
</dbReference>
<dbReference type="Gene3D" id="1.10.1170.10">
    <property type="entry name" value="Inhibitor Of Apoptosis Protein (2mihbC-IAP-1), Chain A"/>
    <property type="match status" value="3"/>
</dbReference>
<evidence type="ECO:0000256" key="3">
    <source>
        <dbReference type="ARBA" id="ARBA00022723"/>
    </source>
</evidence>
<gene>
    <name evidence="9" type="primary">Birc2-015</name>
</gene>
<reference evidence="9" key="1">
    <citation type="submission" date="2020-04" db="EMBL/GenBank/DDBJ databases">
        <authorList>
            <person name="Neveu A P."/>
        </authorList>
    </citation>
    <scope>NUCLEOTIDE SEQUENCE</scope>
    <source>
        <tissue evidence="9">Whole embryo</tissue>
    </source>
</reference>
<evidence type="ECO:0000256" key="2">
    <source>
        <dbReference type="ARBA" id="ARBA00022703"/>
    </source>
</evidence>
<dbReference type="AlphaFoldDB" id="A0A6F9D7E9"/>
<dbReference type="EMBL" id="LR783329">
    <property type="protein sequence ID" value="CAB3225593.1"/>
    <property type="molecule type" value="mRNA"/>
</dbReference>
<dbReference type="Pfam" id="PF13920">
    <property type="entry name" value="zf-C3HC4_3"/>
    <property type="match status" value="1"/>
</dbReference>
<dbReference type="GO" id="GO:0043066">
    <property type="term" value="P:negative regulation of apoptotic process"/>
    <property type="evidence" value="ECO:0007669"/>
    <property type="project" value="TreeGrafter"/>
</dbReference>
<dbReference type="SMART" id="SM00238">
    <property type="entry name" value="BIR"/>
    <property type="match status" value="3"/>
</dbReference>
<dbReference type="Pfam" id="PF00653">
    <property type="entry name" value="BIR"/>
    <property type="match status" value="3"/>
</dbReference>
<keyword evidence="3" id="KW-0479">Metal-binding</keyword>
<dbReference type="GO" id="GO:0006915">
    <property type="term" value="P:apoptotic process"/>
    <property type="evidence" value="ECO:0007669"/>
    <property type="project" value="UniProtKB-KW"/>
</dbReference>
<dbReference type="Gene3D" id="1.10.8.10">
    <property type="entry name" value="DNA helicase RuvA subunit, C-terminal domain"/>
    <property type="match status" value="1"/>
</dbReference>
<dbReference type="CDD" id="cd00022">
    <property type="entry name" value="BIR"/>
    <property type="match status" value="2"/>
</dbReference>
<evidence type="ECO:0000256" key="5">
    <source>
        <dbReference type="ARBA" id="ARBA00022833"/>
    </source>
</evidence>
<dbReference type="PANTHER" id="PTHR10044">
    <property type="entry name" value="INHIBITOR OF APOPTOSIS"/>
    <property type="match status" value="1"/>
</dbReference>
<dbReference type="CDD" id="cd16510">
    <property type="entry name" value="RING-HC_IAPs"/>
    <property type="match status" value="1"/>
</dbReference>
<dbReference type="GO" id="GO:0031398">
    <property type="term" value="P:positive regulation of protein ubiquitination"/>
    <property type="evidence" value="ECO:0007669"/>
    <property type="project" value="TreeGrafter"/>
</dbReference>
<dbReference type="PROSITE" id="PS50089">
    <property type="entry name" value="ZF_RING_2"/>
    <property type="match status" value="1"/>
</dbReference>
<evidence type="ECO:0000256" key="4">
    <source>
        <dbReference type="ARBA" id="ARBA00022771"/>
    </source>
</evidence>
<feature type="region of interest" description="Disordered" evidence="7">
    <location>
        <begin position="297"/>
        <end position="317"/>
    </location>
</feature>
<dbReference type="PROSITE" id="PS50143">
    <property type="entry name" value="BIR_REPEAT_2"/>
    <property type="match status" value="3"/>
</dbReference>
<dbReference type="Gene3D" id="3.30.40.10">
    <property type="entry name" value="Zinc/RING finger domain, C3HC4 (zinc finger)"/>
    <property type="match status" value="1"/>
</dbReference>
<dbReference type="PANTHER" id="PTHR10044:SF139">
    <property type="entry name" value="DEATH-ASSOCIATED INHIBITOR OF APOPTOSIS 2"/>
    <property type="match status" value="1"/>
</dbReference>
<organism evidence="9">
    <name type="scientific">Phallusia mammillata</name>
    <dbReference type="NCBI Taxonomy" id="59560"/>
    <lineage>
        <taxon>Eukaryota</taxon>
        <taxon>Metazoa</taxon>
        <taxon>Chordata</taxon>
        <taxon>Tunicata</taxon>
        <taxon>Ascidiacea</taxon>
        <taxon>Phlebobranchia</taxon>
        <taxon>Ascidiidae</taxon>
        <taxon>Phallusia</taxon>
    </lineage>
</organism>
<accession>A0A6F9D7E9</accession>
<keyword evidence="2" id="KW-0053">Apoptosis</keyword>
<dbReference type="GO" id="GO:0005737">
    <property type="term" value="C:cytoplasm"/>
    <property type="evidence" value="ECO:0007669"/>
    <property type="project" value="TreeGrafter"/>
</dbReference>
<dbReference type="SUPFAM" id="SSF57924">
    <property type="entry name" value="Inhibitor of apoptosis (IAP) repeat"/>
    <property type="match status" value="3"/>
</dbReference>
<dbReference type="InterPro" id="IPR001370">
    <property type="entry name" value="BIR_rpt"/>
</dbReference>
<dbReference type="GO" id="GO:0005634">
    <property type="term" value="C:nucleus"/>
    <property type="evidence" value="ECO:0007669"/>
    <property type="project" value="TreeGrafter"/>
</dbReference>
<comment type="similarity">
    <text evidence="1">Belongs to the IAP family.</text>
</comment>
<sequence>MSDIDSINVCDQAVFCLKVVVLVKILVNWNKSFQNLGWLDLMSYLQYKPGKRYEACSNGFNTNHTGIQESKFKQPSDENIVGQYVSCSNGIEFQLNNESFQEQQVCCLQNIHNKVVIPKDDYCGNEAQVETDPNTNICSNGTFVEAKSPNDSVPVQETTIGSTKTMQKDLCQQFMDSFKLCNSICNNQSEFTEKPDSVYSPNKPYITVLQNPNPEVCHSPTQKDVKKVEQESIISCGTINHVSTLKRLLIFVGKLYMQALTCLVLLGTLKKRQHKGPQPVKKQTCTELVGNIFENPDQLNGGNISEETTTRSHTQDDTKREIYRLSTFRNYPTSRINTALFAKAGFYFIGVADRVQCFACNHVLENLSSNVDPLLLRNHETSCPFIRGPGSAGNVPIGTQATLSGMRQHVSPPPSNPPVLNSGARPNGPIATVRNPMYQTARVVSQSSNVSNGTQQRINNTPIERHLADIPDPAHQRLIQQLDLCKEVDRVRSFTHAWNRDNLPSPRRMANAGWFYLGNLDRTQCFSCGGVLRNWRISDYPSVEHVKHFPQCAMAMGQESRNIPEQEPEQLPQVSVRRLTEQEKIDLRNMFPCADPRTPEMRSVQSRASTYTNWTYTRATPAMLAEAGYFSLGVRDRVKCYYCNGGLQNWRRNDDPWEQHAKWYPTCEFVLQNKGPEYIHSVVARYPDIDRPTPRTRGQDVPPALRQSQNLPILPPPEIVDPQQQMQQERSLLEQALQSEQAYTVIGMGFSEQKVKEVIQSQIENQGVSFATTEALLDAVLIQSNSEDAGISNLSLPIPEVNELHLNPSSDSELDDDVDLYSSNMVMDTGRGVDASDSPIHFMGSNGAHSNLSNGFAQNQRSSEFSQLAAGSSQGHFSFASQTSMTPSGGSMVSAQDNLERQRDELERLRSDRLCKVCLDRNSNMVFIPCGHLCCCLECTRALRTCPVCRKHITRAVRTYTSI</sequence>
<dbReference type="InterPro" id="IPR050784">
    <property type="entry name" value="IAP"/>
</dbReference>
<protein>
    <submittedName>
        <fullName evidence="9">ZF(RING)-14 zinc finger protein</fullName>
    </submittedName>
</protein>
<dbReference type="GO" id="GO:0043027">
    <property type="term" value="F:cysteine-type endopeptidase inhibitor activity involved in apoptotic process"/>
    <property type="evidence" value="ECO:0007669"/>
    <property type="project" value="TreeGrafter"/>
</dbReference>
<dbReference type="GO" id="GO:0061630">
    <property type="term" value="F:ubiquitin protein ligase activity"/>
    <property type="evidence" value="ECO:0007669"/>
    <property type="project" value="TreeGrafter"/>
</dbReference>
<name>A0A6F9D7E9_9ASCI</name>
<dbReference type="InterPro" id="IPR013083">
    <property type="entry name" value="Znf_RING/FYVE/PHD"/>
</dbReference>
<feature type="region of interest" description="Disordered" evidence="7">
    <location>
        <begin position="689"/>
        <end position="727"/>
    </location>
</feature>
<dbReference type="GO" id="GO:0008270">
    <property type="term" value="F:zinc ion binding"/>
    <property type="evidence" value="ECO:0007669"/>
    <property type="project" value="UniProtKB-KW"/>
</dbReference>
<dbReference type="FunFam" id="1.10.1170.10:FF:000002">
    <property type="entry name" value="Baculoviral IAP repeat containing 7"/>
    <property type="match status" value="1"/>
</dbReference>